<evidence type="ECO:0000259" key="1">
    <source>
        <dbReference type="Pfam" id="PF13518"/>
    </source>
</evidence>
<accession>A0A6L6PBC1</accession>
<evidence type="ECO:0000313" key="3">
    <source>
        <dbReference type="Proteomes" id="UP000475582"/>
    </source>
</evidence>
<dbReference type="Proteomes" id="UP000475582">
    <property type="component" value="Unassembled WGS sequence"/>
</dbReference>
<sequence>MPKPETTTMSMQELDRLKTVQAVVAGQIKASAAAARLNITRRQINRLIQRYLDAGAAGLVSRKLGKPSNFQLAPGIAASALAIIRERYQDFGPTLAMVIWPWTFSSRCSVS</sequence>
<proteinExistence type="predicted"/>
<reference evidence="2 3" key="1">
    <citation type="submission" date="2019-11" db="EMBL/GenBank/DDBJ databases">
        <title>Type strains purchased from KCTC, JCM and DSMZ.</title>
        <authorList>
            <person name="Lu H."/>
        </authorList>
    </citation>
    <scope>NUCLEOTIDE SEQUENCE [LARGE SCALE GENOMIC DNA]</scope>
    <source>
        <strain evidence="2 3">KCTC 22382</strain>
    </source>
</reference>
<organism evidence="2 3">
    <name type="scientific">Duganella radicis</name>
    <dbReference type="NCBI Taxonomy" id="551988"/>
    <lineage>
        <taxon>Bacteria</taxon>
        <taxon>Pseudomonadati</taxon>
        <taxon>Pseudomonadota</taxon>
        <taxon>Betaproteobacteria</taxon>
        <taxon>Burkholderiales</taxon>
        <taxon>Oxalobacteraceae</taxon>
        <taxon>Telluria group</taxon>
        <taxon>Duganella</taxon>
    </lineage>
</organism>
<evidence type="ECO:0000313" key="2">
    <source>
        <dbReference type="EMBL" id="MTV36264.1"/>
    </source>
</evidence>
<dbReference type="RefSeq" id="WP_155461608.1">
    <property type="nucleotide sequence ID" value="NZ_WNKY01000001.1"/>
</dbReference>
<dbReference type="AlphaFoldDB" id="A0A6L6PBC1"/>
<dbReference type="OrthoDB" id="5655881at2"/>
<keyword evidence="3" id="KW-1185">Reference proteome</keyword>
<gene>
    <name evidence="2" type="ORF">GM676_01545</name>
</gene>
<dbReference type="InterPro" id="IPR009057">
    <property type="entry name" value="Homeodomain-like_sf"/>
</dbReference>
<name>A0A6L6PBC1_9BURK</name>
<dbReference type="EMBL" id="WNKY01000001">
    <property type="protein sequence ID" value="MTV36264.1"/>
    <property type="molecule type" value="Genomic_DNA"/>
</dbReference>
<dbReference type="SUPFAM" id="SSF46689">
    <property type="entry name" value="Homeodomain-like"/>
    <property type="match status" value="1"/>
</dbReference>
<dbReference type="Pfam" id="PF13518">
    <property type="entry name" value="HTH_28"/>
    <property type="match status" value="1"/>
</dbReference>
<feature type="domain" description="Insertion element IS150 protein InsJ-like helix-turn-helix" evidence="1">
    <location>
        <begin position="16"/>
        <end position="67"/>
    </location>
</feature>
<comment type="caution">
    <text evidence="2">The sequence shown here is derived from an EMBL/GenBank/DDBJ whole genome shotgun (WGS) entry which is preliminary data.</text>
</comment>
<protein>
    <submittedName>
        <fullName evidence="2">Helix-turn-helix domain-containing protein</fullName>
    </submittedName>
</protein>
<dbReference type="InterPro" id="IPR055247">
    <property type="entry name" value="InsJ-like_HTH"/>
</dbReference>